<feature type="transmembrane region" description="Helical" evidence="7">
    <location>
        <begin position="86"/>
        <end position="103"/>
    </location>
</feature>
<dbReference type="AlphaFoldDB" id="A0A4Q7YRU7"/>
<protein>
    <submittedName>
        <fullName evidence="8">Putative oxidoreductase</fullName>
    </submittedName>
</protein>
<dbReference type="RefSeq" id="WP_130417746.1">
    <property type="nucleotide sequence ID" value="NZ_SHKW01000001.1"/>
</dbReference>
<evidence type="ECO:0000256" key="7">
    <source>
        <dbReference type="SAM" id="Phobius"/>
    </source>
</evidence>
<keyword evidence="3" id="KW-1003">Cell membrane</keyword>
<comment type="similarity">
    <text evidence="2">Belongs to the DoxX family.</text>
</comment>
<evidence type="ECO:0000256" key="4">
    <source>
        <dbReference type="ARBA" id="ARBA00022692"/>
    </source>
</evidence>
<dbReference type="InterPro" id="IPR032808">
    <property type="entry name" value="DoxX"/>
</dbReference>
<evidence type="ECO:0000256" key="6">
    <source>
        <dbReference type="ARBA" id="ARBA00023136"/>
    </source>
</evidence>
<evidence type="ECO:0000256" key="2">
    <source>
        <dbReference type="ARBA" id="ARBA00006679"/>
    </source>
</evidence>
<proteinExistence type="inferred from homology"/>
<keyword evidence="4 7" id="KW-0812">Transmembrane</keyword>
<dbReference type="EMBL" id="SHKW01000001">
    <property type="protein sequence ID" value="RZU39555.1"/>
    <property type="molecule type" value="Genomic_DNA"/>
</dbReference>
<gene>
    <name evidence="8" type="ORF">BDD14_0940</name>
</gene>
<dbReference type="InterPro" id="IPR051907">
    <property type="entry name" value="DoxX-like_oxidoreductase"/>
</dbReference>
<dbReference type="PANTHER" id="PTHR33452">
    <property type="entry name" value="OXIDOREDUCTASE CATD-RELATED"/>
    <property type="match status" value="1"/>
</dbReference>
<sequence>MSKSLNNLQPWGAFFLRLVLGAAMVYHGYGKVIPAGGFHGGNTFAAIEHHSRFVASLGLPYWMGTVSALAEFFGGILILLGLFTRFAAFLLAINMLVAVVMVNRHHGYAGSEYSMALMVIALMLLFYGAGVCSLDRRLGFA</sequence>
<evidence type="ECO:0000256" key="3">
    <source>
        <dbReference type="ARBA" id="ARBA00022475"/>
    </source>
</evidence>
<dbReference type="OrthoDB" id="121353at2"/>
<evidence type="ECO:0000313" key="9">
    <source>
        <dbReference type="Proteomes" id="UP000292958"/>
    </source>
</evidence>
<accession>A0A4Q7YRU7</accession>
<dbReference type="GO" id="GO:0005886">
    <property type="term" value="C:plasma membrane"/>
    <property type="evidence" value="ECO:0007669"/>
    <property type="project" value="UniProtKB-SubCell"/>
</dbReference>
<evidence type="ECO:0000256" key="1">
    <source>
        <dbReference type="ARBA" id="ARBA00004651"/>
    </source>
</evidence>
<evidence type="ECO:0000313" key="8">
    <source>
        <dbReference type="EMBL" id="RZU39555.1"/>
    </source>
</evidence>
<feature type="transmembrane region" description="Helical" evidence="7">
    <location>
        <begin position="115"/>
        <end position="134"/>
    </location>
</feature>
<comment type="subcellular location">
    <subcellularLocation>
        <location evidence="1">Cell membrane</location>
        <topology evidence="1">Multi-pass membrane protein</topology>
    </subcellularLocation>
</comment>
<keyword evidence="9" id="KW-1185">Reference proteome</keyword>
<feature type="transmembrane region" description="Helical" evidence="7">
    <location>
        <begin position="59"/>
        <end position="79"/>
    </location>
</feature>
<dbReference type="Pfam" id="PF07681">
    <property type="entry name" value="DoxX"/>
    <property type="match status" value="1"/>
</dbReference>
<dbReference type="PANTHER" id="PTHR33452:SF1">
    <property type="entry name" value="INNER MEMBRANE PROTEIN YPHA-RELATED"/>
    <property type="match status" value="1"/>
</dbReference>
<comment type="caution">
    <text evidence="8">The sequence shown here is derived from an EMBL/GenBank/DDBJ whole genome shotgun (WGS) entry which is preliminary data.</text>
</comment>
<name>A0A4Q7YRU7_9BACT</name>
<keyword evidence="5 7" id="KW-1133">Transmembrane helix</keyword>
<keyword evidence="6 7" id="KW-0472">Membrane</keyword>
<reference evidence="8 9" key="1">
    <citation type="submission" date="2019-02" db="EMBL/GenBank/DDBJ databases">
        <title>Genomic Encyclopedia of Archaeal and Bacterial Type Strains, Phase II (KMG-II): from individual species to whole genera.</title>
        <authorList>
            <person name="Goeker M."/>
        </authorList>
    </citation>
    <scope>NUCLEOTIDE SEQUENCE [LARGE SCALE GENOMIC DNA]</scope>
    <source>
        <strain evidence="8 9">DSM 18101</strain>
    </source>
</reference>
<evidence type="ECO:0000256" key="5">
    <source>
        <dbReference type="ARBA" id="ARBA00022989"/>
    </source>
</evidence>
<dbReference type="Proteomes" id="UP000292958">
    <property type="component" value="Unassembled WGS sequence"/>
</dbReference>
<organism evidence="8 9">
    <name type="scientific">Edaphobacter modestus</name>
    <dbReference type="NCBI Taxonomy" id="388466"/>
    <lineage>
        <taxon>Bacteria</taxon>
        <taxon>Pseudomonadati</taxon>
        <taxon>Acidobacteriota</taxon>
        <taxon>Terriglobia</taxon>
        <taxon>Terriglobales</taxon>
        <taxon>Acidobacteriaceae</taxon>
        <taxon>Edaphobacter</taxon>
    </lineage>
</organism>
<feature type="transmembrane region" description="Helical" evidence="7">
    <location>
        <begin position="12"/>
        <end position="29"/>
    </location>
</feature>